<dbReference type="SUPFAM" id="SSF81383">
    <property type="entry name" value="F-box domain"/>
    <property type="match status" value="2"/>
</dbReference>
<dbReference type="STRING" id="40148.A0A0E0B7G5"/>
<proteinExistence type="predicted"/>
<dbReference type="Gene3D" id="1.20.1280.50">
    <property type="match status" value="1"/>
</dbReference>
<dbReference type="PROSITE" id="PS50181">
    <property type="entry name" value="FBOX"/>
    <property type="match status" value="1"/>
</dbReference>
<dbReference type="InterPro" id="IPR032675">
    <property type="entry name" value="LRR_dom_sf"/>
</dbReference>
<evidence type="ECO:0000313" key="3">
    <source>
        <dbReference type="EnsemblPlants" id="OGLUM10G01380.1"/>
    </source>
</evidence>
<dbReference type="InterPro" id="IPR001810">
    <property type="entry name" value="F-box_dom"/>
</dbReference>
<dbReference type="EnsemblPlants" id="OGLUM10G01380.1">
    <property type="protein sequence ID" value="OGLUM10G01380.1"/>
    <property type="gene ID" value="OGLUM10G01380"/>
</dbReference>
<feature type="region of interest" description="Disordered" evidence="1">
    <location>
        <begin position="432"/>
        <end position="451"/>
    </location>
</feature>
<dbReference type="PANTHER" id="PTHR34223:SF26">
    <property type="entry name" value="OS02G0188900 PROTEIN"/>
    <property type="match status" value="1"/>
</dbReference>
<dbReference type="CDD" id="cd22160">
    <property type="entry name" value="F-box_AtFBL13-like"/>
    <property type="match status" value="2"/>
</dbReference>
<feature type="compositionally biased region" description="Basic and acidic residues" evidence="1">
    <location>
        <begin position="432"/>
        <end position="442"/>
    </location>
</feature>
<feature type="domain" description="F-box" evidence="2">
    <location>
        <begin position="20"/>
        <end position="56"/>
    </location>
</feature>
<name>A0A0E0B7G5_9ORYZ</name>
<dbReference type="InterPro" id="IPR036047">
    <property type="entry name" value="F-box-like_dom_sf"/>
</dbReference>
<reference evidence="3" key="2">
    <citation type="submission" date="2018-05" db="EMBL/GenBank/DDBJ databases">
        <title>OgluRS3 (Oryza glumaepatula Reference Sequence Version 3).</title>
        <authorList>
            <person name="Zhang J."/>
            <person name="Kudrna D."/>
            <person name="Lee S."/>
            <person name="Talag J."/>
            <person name="Welchert J."/>
            <person name="Wing R.A."/>
        </authorList>
    </citation>
    <scope>NUCLEOTIDE SEQUENCE [LARGE SCALE GENOMIC DNA]</scope>
</reference>
<dbReference type="InterPro" id="IPR053197">
    <property type="entry name" value="F-box_SCFL_complex_component"/>
</dbReference>
<evidence type="ECO:0000259" key="2">
    <source>
        <dbReference type="PROSITE" id="PS50181"/>
    </source>
</evidence>
<dbReference type="InterPro" id="IPR053781">
    <property type="entry name" value="F-box_AtFBL13-like"/>
</dbReference>
<dbReference type="AlphaFoldDB" id="A0A0E0B7G5"/>
<dbReference type="Gramene" id="OGLUM10G01380.1">
    <property type="protein sequence ID" value="OGLUM10G01380.1"/>
    <property type="gene ID" value="OGLUM10G01380"/>
</dbReference>
<evidence type="ECO:0000256" key="1">
    <source>
        <dbReference type="SAM" id="MobiDB-lite"/>
    </source>
</evidence>
<dbReference type="Pfam" id="PF00646">
    <property type="entry name" value="F-box"/>
    <property type="match status" value="2"/>
</dbReference>
<reference evidence="3" key="1">
    <citation type="submission" date="2015-04" db="UniProtKB">
        <authorList>
            <consortium name="EnsemblPlants"/>
        </authorList>
    </citation>
    <scope>IDENTIFICATION</scope>
</reference>
<dbReference type="FunFam" id="1.20.1280.50:FF:000063">
    <property type="entry name" value="F-box domain containing protein, expressed"/>
    <property type="match status" value="1"/>
</dbReference>
<dbReference type="Proteomes" id="UP000026961">
    <property type="component" value="Chromosome 10"/>
</dbReference>
<accession>A0A0E0B7G5</accession>
<dbReference type="Gene3D" id="3.80.10.10">
    <property type="entry name" value="Ribonuclease Inhibitor"/>
    <property type="match status" value="1"/>
</dbReference>
<protein>
    <recommendedName>
        <fullName evidence="2">F-box domain-containing protein</fullName>
    </recommendedName>
</protein>
<dbReference type="eggNOG" id="ENOG502RYTW">
    <property type="taxonomic scope" value="Eukaryota"/>
</dbReference>
<dbReference type="SMART" id="SM00256">
    <property type="entry name" value="FBOX"/>
    <property type="match status" value="2"/>
</dbReference>
<sequence>MEGRSCRRRKVKTPAHAAGMDWISDLPDEILHRIMSLLNACQAVQTCVLSRRWRNLWRTVPCINADCKEFDFFGFRRSEVEFKRFVNRLLELRDPIAMMDAFWFRYHKLDIDTASSADANRWISHALQKQARVLEVVMYPWHQLELDHSRFTSRYLRKIGFSGVRLDQGFFKQLEAGCPALEDLFLHHCTIEDDKISSQTLKVLTIDRTYFSIAINATEVQKKSISAPSLKIENNLQWCPEFVNVVNLTLGKWCLDANFYALTVFLQNSPKLQKLTLKLAKCTSEIHQRIIGELTERSFTCEHLKIIEVICLENDPQVIRVKDFFASSGITSVQFHIKHWSQLKEDDKAPGYYGFARFVGGCLWTIGDCSVGPLSFGPLASLDNHHACTGYGYRPLLVGAWAAIGPLPMTRGPLSHFVLLSPWTGSITWHREREAKGRERKSASRSPQSPFHSMAASFIREEHRMIRSPVAESIPLTSPLEVWLISSPPTRATCSTKRRGVLGSHMEDDTAGWDRLSDLPEGVLHRIMSFLNMCQAVRTCVLSRRWRNFWRTVPYINADINEFDFYYGDNGNSDEEFRLIVNRLLELRDPTVVMDTFWL</sequence>
<evidence type="ECO:0000313" key="4">
    <source>
        <dbReference type="Proteomes" id="UP000026961"/>
    </source>
</evidence>
<dbReference type="SUPFAM" id="SSF52047">
    <property type="entry name" value="RNI-like"/>
    <property type="match status" value="1"/>
</dbReference>
<keyword evidence="4" id="KW-1185">Reference proteome</keyword>
<dbReference type="PANTHER" id="PTHR34223">
    <property type="entry name" value="OS11G0201299 PROTEIN"/>
    <property type="match status" value="1"/>
</dbReference>
<organism evidence="3">
    <name type="scientific">Oryza glumipatula</name>
    <dbReference type="NCBI Taxonomy" id="40148"/>
    <lineage>
        <taxon>Eukaryota</taxon>
        <taxon>Viridiplantae</taxon>
        <taxon>Streptophyta</taxon>
        <taxon>Embryophyta</taxon>
        <taxon>Tracheophyta</taxon>
        <taxon>Spermatophyta</taxon>
        <taxon>Magnoliopsida</taxon>
        <taxon>Liliopsida</taxon>
        <taxon>Poales</taxon>
        <taxon>Poaceae</taxon>
        <taxon>BOP clade</taxon>
        <taxon>Oryzoideae</taxon>
        <taxon>Oryzeae</taxon>
        <taxon>Oryzinae</taxon>
        <taxon>Oryza</taxon>
    </lineage>
</organism>